<accession>A0A9W6U7E7</accession>
<protein>
    <submittedName>
        <fullName evidence="2">Unnamed protein product</fullName>
    </submittedName>
</protein>
<reference evidence="2" key="1">
    <citation type="submission" date="2023-04" db="EMBL/GenBank/DDBJ databases">
        <title>Phytophthora fragariaefolia NBRC 109709.</title>
        <authorList>
            <person name="Ichikawa N."/>
            <person name="Sato H."/>
            <person name="Tonouchi N."/>
        </authorList>
    </citation>
    <scope>NUCLEOTIDE SEQUENCE</scope>
    <source>
        <strain evidence="2">NBRC 109709</strain>
    </source>
</reference>
<organism evidence="2 3">
    <name type="scientific">Phytophthora fragariaefolia</name>
    <dbReference type="NCBI Taxonomy" id="1490495"/>
    <lineage>
        <taxon>Eukaryota</taxon>
        <taxon>Sar</taxon>
        <taxon>Stramenopiles</taxon>
        <taxon>Oomycota</taxon>
        <taxon>Peronosporomycetes</taxon>
        <taxon>Peronosporales</taxon>
        <taxon>Peronosporaceae</taxon>
        <taxon>Phytophthora</taxon>
    </lineage>
</organism>
<keyword evidence="1" id="KW-0812">Transmembrane</keyword>
<keyword evidence="1" id="KW-1133">Transmembrane helix</keyword>
<evidence type="ECO:0000313" key="3">
    <source>
        <dbReference type="Proteomes" id="UP001165121"/>
    </source>
</evidence>
<keyword evidence="3" id="KW-1185">Reference proteome</keyword>
<feature type="transmembrane region" description="Helical" evidence="1">
    <location>
        <begin position="142"/>
        <end position="163"/>
    </location>
</feature>
<feature type="transmembrane region" description="Helical" evidence="1">
    <location>
        <begin position="112"/>
        <end position="136"/>
    </location>
</feature>
<evidence type="ECO:0000313" key="2">
    <source>
        <dbReference type="EMBL" id="GMF27726.1"/>
    </source>
</evidence>
<dbReference type="OrthoDB" id="106445at2759"/>
<dbReference type="AlphaFoldDB" id="A0A9W6U7E7"/>
<dbReference type="EMBL" id="BSXT01000445">
    <property type="protein sequence ID" value="GMF27726.1"/>
    <property type="molecule type" value="Genomic_DNA"/>
</dbReference>
<feature type="transmembrane region" description="Helical" evidence="1">
    <location>
        <begin position="81"/>
        <end position="100"/>
    </location>
</feature>
<feature type="transmembrane region" description="Helical" evidence="1">
    <location>
        <begin position="45"/>
        <end position="69"/>
    </location>
</feature>
<keyword evidence="1" id="KW-0472">Membrane</keyword>
<name>A0A9W6U7E7_9STRA</name>
<dbReference type="Proteomes" id="UP001165121">
    <property type="component" value="Unassembled WGS sequence"/>
</dbReference>
<sequence length="367" mass="41281">MTPQKIWKLLEAKWNSVQVESQGAYSIERLESLAMYYRTASRKRVVLVCVLSPLPALLVTVLAECLPLRPPSDGWSANWVFWLRIFTTLMTGGLVFNSLMPRLIPVLEFTTYSNILITLGPVIAFEATCLLGSSQIGFPLPFMMQLGTFLLGVYSTLMVRLVLGPALFVKGSPLKKYADRYNQFFGPFTMLCGLFPIYKVLHELIPVKYREVAVVILPIWKFGAKRFIVSNTRQLEDLIPLVVALSVDLFCSPFIAVCMSTSRSISFTLLFVAVNVGQSLLEIRAMHANGEALLKLLDERRNSRPRIQRSFDTSDISNLLTIILDATQTCASLLPKSLEQVRLWACQPYSLTTDKLERLRTLDESGV</sequence>
<evidence type="ECO:0000256" key="1">
    <source>
        <dbReference type="SAM" id="Phobius"/>
    </source>
</evidence>
<feature type="transmembrane region" description="Helical" evidence="1">
    <location>
        <begin position="184"/>
        <end position="201"/>
    </location>
</feature>
<comment type="caution">
    <text evidence="2">The sequence shown here is derived from an EMBL/GenBank/DDBJ whole genome shotgun (WGS) entry which is preliminary data.</text>
</comment>
<proteinExistence type="predicted"/>
<gene>
    <name evidence="2" type="ORF">Pfra01_000557400</name>
</gene>